<accession>A0A382UTK5</accession>
<dbReference type="AlphaFoldDB" id="A0A382UTK5"/>
<reference evidence="1" key="1">
    <citation type="submission" date="2018-05" db="EMBL/GenBank/DDBJ databases">
        <authorList>
            <person name="Lanie J.A."/>
            <person name="Ng W.-L."/>
            <person name="Kazmierczak K.M."/>
            <person name="Andrzejewski T.M."/>
            <person name="Davidsen T.M."/>
            <person name="Wayne K.J."/>
            <person name="Tettelin H."/>
            <person name="Glass J.I."/>
            <person name="Rusch D."/>
            <person name="Podicherti R."/>
            <person name="Tsui H.-C.T."/>
            <person name="Winkler M.E."/>
        </authorList>
    </citation>
    <scope>NUCLEOTIDE SEQUENCE</scope>
</reference>
<gene>
    <name evidence="1" type="ORF">METZ01_LOCUS390440</name>
</gene>
<sequence length="29" mass="3247">KNISPTLLGDHGFEFLYPDISQAIEAEIK</sequence>
<evidence type="ECO:0000313" key="1">
    <source>
        <dbReference type="EMBL" id="SVD37586.1"/>
    </source>
</evidence>
<proteinExistence type="predicted"/>
<feature type="non-terminal residue" evidence="1">
    <location>
        <position position="1"/>
    </location>
</feature>
<protein>
    <submittedName>
        <fullName evidence="1">Uncharacterized protein</fullName>
    </submittedName>
</protein>
<organism evidence="1">
    <name type="scientific">marine metagenome</name>
    <dbReference type="NCBI Taxonomy" id="408172"/>
    <lineage>
        <taxon>unclassified sequences</taxon>
        <taxon>metagenomes</taxon>
        <taxon>ecological metagenomes</taxon>
    </lineage>
</organism>
<dbReference type="EMBL" id="UINC01146703">
    <property type="protein sequence ID" value="SVD37586.1"/>
    <property type="molecule type" value="Genomic_DNA"/>
</dbReference>
<name>A0A382UTK5_9ZZZZ</name>